<sequence length="383" mass="41524">MRTLQMTRRVAWRGLVLLVAVVTLSSCGWRGIANVPLPGGPGTGADNMRIYVQMPDTLALNVNSKVRVADVNVGSVRDIELKNWIATLTVDMESDVTLPANATARIGQTSLLGSQHVELAPPEDPSPERLRDGDTIELKNSTAYPTTERTLASIATVLRGGGIPNLEVIQNEVNNILDGNAGQIRAFLGKLATFTRELNAQREDLTRAIDGTNELLTIVAERNDTLDRVLTEIPPLIQYFADQRDVFADAVTSLGRFSAITDETLSAARGNLETNLQLLQRPLGQLEKASPYLVESLKLLLTAPFNIDNVPKVVRGDYINTSVTFDLTLSTLDNAFLTGTGVSGMLRALEQSWGRDPATMIPDVRFTPNPNSVAGGPLVERGE</sequence>
<feature type="domain" description="Mammalian cell entry C-terminal" evidence="2">
    <location>
        <begin position="126"/>
        <end position="300"/>
    </location>
</feature>
<protein>
    <submittedName>
        <fullName evidence="3">Virulence factor Mce family protein</fullName>
    </submittedName>
</protein>
<proteinExistence type="predicted"/>
<dbReference type="InterPro" id="IPR024516">
    <property type="entry name" value="Mce_C"/>
</dbReference>
<evidence type="ECO:0000259" key="1">
    <source>
        <dbReference type="Pfam" id="PF02470"/>
    </source>
</evidence>
<dbReference type="OrthoDB" id="9774928at2"/>
<evidence type="ECO:0000313" key="3">
    <source>
        <dbReference type="EMBL" id="VEG50200.1"/>
    </source>
</evidence>
<dbReference type="Pfam" id="PF02470">
    <property type="entry name" value="MlaD"/>
    <property type="match status" value="1"/>
</dbReference>
<evidence type="ECO:0000313" key="4">
    <source>
        <dbReference type="Proteomes" id="UP000282551"/>
    </source>
</evidence>
<organism evidence="3 4">
    <name type="scientific">Mycolicibacterium chitae</name>
    <name type="common">Mycobacterium chitae</name>
    <dbReference type="NCBI Taxonomy" id="1792"/>
    <lineage>
        <taxon>Bacteria</taxon>
        <taxon>Bacillati</taxon>
        <taxon>Actinomycetota</taxon>
        <taxon>Actinomycetes</taxon>
        <taxon>Mycobacteriales</taxon>
        <taxon>Mycobacteriaceae</taxon>
        <taxon>Mycolicibacterium</taxon>
    </lineage>
</organism>
<dbReference type="PANTHER" id="PTHR33371">
    <property type="entry name" value="INTERMEMBRANE PHOSPHOLIPID TRANSPORT SYSTEM BINDING PROTEIN MLAD-RELATED"/>
    <property type="match status" value="1"/>
</dbReference>
<feature type="domain" description="Mce/MlaD" evidence="1">
    <location>
        <begin position="49"/>
        <end position="122"/>
    </location>
</feature>
<dbReference type="PANTHER" id="PTHR33371:SF15">
    <property type="entry name" value="LIPOPROTEIN LPRN"/>
    <property type="match status" value="1"/>
</dbReference>
<dbReference type="GO" id="GO:0005576">
    <property type="term" value="C:extracellular region"/>
    <property type="evidence" value="ECO:0007669"/>
    <property type="project" value="TreeGrafter"/>
</dbReference>
<dbReference type="Proteomes" id="UP000282551">
    <property type="component" value="Chromosome"/>
</dbReference>
<dbReference type="AlphaFoldDB" id="A0A3S4VL78"/>
<dbReference type="NCBIfam" id="TIGR00996">
    <property type="entry name" value="Mtu_fam_mce"/>
    <property type="match status" value="1"/>
</dbReference>
<keyword evidence="4" id="KW-1185">Reference proteome</keyword>
<name>A0A3S4VL78_MYCCI</name>
<dbReference type="Pfam" id="PF11887">
    <property type="entry name" value="Mce4_CUP1"/>
    <property type="match status" value="1"/>
</dbReference>
<gene>
    <name evidence="3" type="ORF">NCTC10485_04518</name>
</gene>
<dbReference type="InterPro" id="IPR005693">
    <property type="entry name" value="Mce"/>
</dbReference>
<dbReference type="PROSITE" id="PS51257">
    <property type="entry name" value="PROKAR_LIPOPROTEIN"/>
    <property type="match status" value="1"/>
</dbReference>
<dbReference type="EMBL" id="LR134355">
    <property type="protein sequence ID" value="VEG50200.1"/>
    <property type="molecule type" value="Genomic_DNA"/>
</dbReference>
<dbReference type="InterPro" id="IPR052336">
    <property type="entry name" value="MlaD_Phospholipid_Transporter"/>
</dbReference>
<reference evidence="3 4" key="1">
    <citation type="submission" date="2018-12" db="EMBL/GenBank/DDBJ databases">
        <authorList>
            <consortium name="Pathogen Informatics"/>
        </authorList>
    </citation>
    <scope>NUCLEOTIDE SEQUENCE [LARGE SCALE GENOMIC DNA]</scope>
    <source>
        <strain evidence="3 4">NCTC10485</strain>
    </source>
</reference>
<accession>A0A3S4VL78</accession>
<evidence type="ECO:0000259" key="2">
    <source>
        <dbReference type="Pfam" id="PF11887"/>
    </source>
</evidence>
<dbReference type="InterPro" id="IPR003399">
    <property type="entry name" value="Mce/MlaD"/>
</dbReference>